<accession>Q69LC3</accession>
<reference evidence="1" key="1">
    <citation type="submission" date="2002-01" db="EMBL/GenBank/DDBJ databases">
        <title>Oryza sativa nipponbare(GA3) genomic DNA, chromosome 7, PAC clone:P0496D04.</title>
        <authorList>
            <person name="Sasaki T."/>
            <person name="Matsumoto T."/>
            <person name="Yamamoto K."/>
        </authorList>
    </citation>
    <scope>NUCLEOTIDE SEQUENCE</scope>
</reference>
<name>Q69LC3_ORYSJ</name>
<reference evidence="3" key="4">
    <citation type="journal article" date="2008" name="Nucleic Acids Res.">
        <title>The rice annotation project database (RAP-DB): 2008 update.</title>
        <authorList>
            <consortium name="The rice annotation project (RAP)"/>
        </authorList>
    </citation>
    <scope>GENOME REANNOTATION</scope>
    <source>
        <strain evidence="3">cv. Nipponbare</strain>
    </source>
</reference>
<evidence type="ECO:0000313" key="2">
    <source>
        <dbReference type="EMBL" id="BAD31800.1"/>
    </source>
</evidence>
<evidence type="ECO:0000313" key="1">
    <source>
        <dbReference type="EMBL" id="BAD30780.1"/>
    </source>
</evidence>
<evidence type="ECO:0000313" key="3">
    <source>
        <dbReference type="Proteomes" id="UP000000763"/>
    </source>
</evidence>
<organism evidence="2 3">
    <name type="scientific">Oryza sativa subsp. japonica</name>
    <name type="common">Rice</name>
    <dbReference type="NCBI Taxonomy" id="39947"/>
    <lineage>
        <taxon>Eukaryota</taxon>
        <taxon>Viridiplantae</taxon>
        <taxon>Streptophyta</taxon>
        <taxon>Embryophyta</taxon>
        <taxon>Tracheophyta</taxon>
        <taxon>Spermatophyta</taxon>
        <taxon>Magnoliopsida</taxon>
        <taxon>Liliopsida</taxon>
        <taxon>Poales</taxon>
        <taxon>Poaceae</taxon>
        <taxon>BOP clade</taxon>
        <taxon>Oryzoideae</taxon>
        <taxon>Oryzeae</taxon>
        <taxon>Oryzinae</taxon>
        <taxon>Oryza</taxon>
        <taxon>Oryza sativa</taxon>
    </lineage>
</organism>
<reference evidence="3" key="3">
    <citation type="journal article" date="2005" name="Nature">
        <title>The map-based sequence of the rice genome.</title>
        <authorList>
            <consortium name="International rice genome sequencing project (IRGSP)"/>
            <person name="Matsumoto T."/>
            <person name="Wu J."/>
            <person name="Kanamori H."/>
            <person name="Katayose Y."/>
            <person name="Fujisawa M."/>
            <person name="Namiki N."/>
            <person name="Mizuno H."/>
            <person name="Yamamoto K."/>
            <person name="Antonio B.A."/>
            <person name="Baba T."/>
            <person name="Sakata K."/>
            <person name="Nagamura Y."/>
            <person name="Aoki H."/>
            <person name="Arikawa K."/>
            <person name="Arita K."/>
            <person name="Bito T."/>
            <person name="Chiden Y."/>
            <person name="Fujitsuka N."/>
            <person name="Fukunaka R."/>
            <person name="Hamada M."/>
            <person name="Harada C."/>
            <person name="Hayashi A."/>
            <person name="Hijishita S."/>
            <person name="Honda M."/>
            <person name="Hosokawa S."/>
            <person name="Ichikawa Y."/>
            <person name="Idonuma A."/>
            <person name="Iijima M."/>
            <person name="Ikeda M."/>
            <person name="Ikeno M."/>
            <person name="Ito K."/>
            <person name="Ito S."/>
            <person name="Ito T."/>
            <person name="Ito Y."/>
            <person name="Ito Y."/>
            <person name="Iwabuchi A."/>
            <person name="Kamiya K."/>
            <person name="Karasawa W."/>
            <person name="Kurita K."/>
            <person name="Katagiri S."/>
            <person name="Kikuta A."/>
            <person name="Kobayashi H."/>
            <person name="Kobayashi N."/>
            <person name="Machita K."/>
            <person name="Maehara T."/>
            <person name="Masukawa M."/>
            <person name="Mizubayashi T."/>
            <person name="Mukai Y."/>
            <person name="Nagasaki H."/>
            <person name="Nagata Y."/>
            <person name="Naito S."/>
            <person name="Nakashima M."/>
            <person name="Nakama Y."/>
            <person name="Nakamichi Y."/>
            <person name="Nakamura M."/>
            <person name="Meguro A."/>
            <person name="Negishi M."/>
            <person name="Ohta I."/>
            <person name="Ohta T."/>
            <person name="Okamoto M."/>
            <person name="Ono N."/>
            <person name="Saji S."/>
            <person name="Sakaguchi M."/>
            <person name="Sakai K."/>
            <person name="Shibata M."/>
            <person name="Shimokawa T."/>
            <person name="Song J."/>
            <person name="Takazaki Y."/>
            <person name="Terasawa K."/>
            <person name="Tsugane M."/>
            <person name="Tsuji K."/>
            <person name="Ueda S."/>
            <person name="Waki K."/>
            <person name="Yamagata H."/>
            <person name="Yamamoto M."/>
            <person name="Yamamoto S."/>
            <person name="Yamane H."/>
            <person name="Yoshiki S."/>
            <person name="Yoshihara R."/>
            <person name="Yukawa K."/>
            <person name="Zhong H."/>
            <person name="Yano M."/>
            <person name="Yuan Q."/>
            <person name="Ouyang S."/>
            <person name="Liu J."/>
            <person name="Jones K.M."/>
            <person name="Gansberger K."/>
            <person name="Moffat K."/>
            <person name="Hill J."/>
            <person name="Bera J."/>
            <person name="Fadrosh D."/>
            <person name="Jin S."/>
            <person name="Johri S."/>
            <person name="Kim M."/>
            <person name="Overton L."/>
            <person name="Reardon M."/>
            <person name="Tsitrin T."/>
            <person name="Vuong H."/>
            <person name="Weaver B."/>
            <person name="Ciecko A."/>
            <person name="Tallon L."/>
            <person name="Jackson J."/>
            <person name="Pai G."/>
            <person name="Aken S.V."/>
            <person name="Utterback T."/>
            <person name="Reidmuller S."/>
            <person name="Feldblyum T."/>
            <person name="Hsiao J."/>
            <person name="Zismann V."/>
            <person name="Iobst S."/>
            <person name="de Vazeille A.R."/>
            <person name="Buell C.R."/>
            <person name="Ying K."/>
            <person name="Li Y."/>
            <person name="Lu T."/>
            <person name="Huang Y."/>
            <person name="Zhao Q."/>
            <person name="Feng Q."/>
            <person name="Zhang L."/>
            <person name="Zhu J."/>
            <person name="Weng Q."/>
            <person name="Mu J."/>
            <person name="Lu Y."/>
            <person name="Fan D."/>
            <person name="Liu Y."/>
            <person name="Guan J."/>
            <person name="Zhang Y."/>
            <person name="Yu S."/>
            <person name="Liu X."/>
            <person name="Zhang Y."/>
            <person name="Hong G."/>
            <person name="Han B."/>
            <person name="Choisne N."/>
            <person name="Demange N."/>
            <person name="Orjeda G."/>
            <person name="Samain S."/>
            <person name="Cattolico L."/>
            <person name="Pelletier E."/>
            <person name="Couloux A."/>
            <person name="Segurens B."/>
            <person name="Wincker P."/>
            <person name="D'Hont A."/>
            <person name="Scarpelli C."/>
            <person name="Weissenbach J."/>
            <person name="Salanoubat M."/>
            <person name="Quetier F."/>
            <person name="Yu Y."/>
            <person name="Kim H.R."/>
            <person name="Rambo T."/>
            <person name="Currie J."/>
            <person name="Collura K."/>
            <person name="Luo M."/>
            <person name="Yang T."/>
            <person name="Ammiraju J.S.S."/>
            <person name="Engler F."/>
            <person name="Soderlund C."/>
            <person name="Wing R.A."/>
            <person name="Palmer L.E."/>
            <person name="de la Bastide M."/>
            <person name="Spiegel L."/>
            <person name="Nascimento L."/>
            <person name="Zutavern T."/>
            <person name="O'Shaughnessy A."/>
            <person name="Dike S."/>
            <person name="Dedhia N."/>
            <person name="Preston R."/>
            <person name="Balija V."/>
            <person name="McCombie W.R."/>
            <person name="Chow T."/>
            <person name="Chen H."/>
            <person name="Chung M."/>
            <person name="Chen C."/>
            <person name="Shaw J."/>
            <person name="Wu H."/>
            <person name="Hsiao K."/>
            <person name="Chao Y."/>
            <person name="Chu M."/>
            <person name="Cheng C."/>
            <person name="Hour A."/>
            <person name="Lee P."/>
            <person name="Lin S."/>
            <person name="Lin Y."/>
            <person name="Liou J."/>
            <person name="Liu S."/>
            <person name="Hsing Y."/>
            <person name="Raghuvanshi S."/>
            <person name="Mohanty A."/>
            <person name="Bharti A.K."/>
            <person name="Gaur A."/>
            <person name="Gupta V."/>
            <person name="Kumar D."/>
            <person name="Ravi V."/>
            <person name="Vij S."/>
            <person name="Kapur A."/>
            <person name="Khurana P."/>
            <person name="Khurana P."/>
            <person name="Khurana J.P."/>
            <person name="Tyagi A.K."/>
            <person name="Gaikwad K."/>
            <person name="Singh A."/>
            <person name="Dalal V."/>
            <person name="Srivastava S."/>
            <person name="Dixit A."/>
            <person name="Pal A.K."/>
            <person name="Ghazi I.A."/>
            <person name="Yadav M."/>
            <person name="Pandit A."/>
            <person name="Bhargava A."/>
            <person name="Sureshbabu K."/>
            <person name="Batra K."/>
            <person name="Sharma T.R."/>
            <person name="Mohapatra T."/>
            <person name="Singh N.K."/>
            <person name="Messing J."/>
            <person name="Nelson A.B."/>
            <person name="Fuks G."/>
            <person name="Kavchok S."/>
            <person name="Keizer G."/>
            <person name="Linton E."/>
            <person name="Llaca V."/>
            <person name="Song R."/>
            <person name="Tanyolac B."/>
            <person name="Young S."/>
            <person name="Ho-Il K."/>
            <person name="Hahn J.H."/>
            <person name="Sangsakoo G."/>
            <person name="Vanavichit A."/>
            <person name="de Mattos Luiz.A.T."/>
            <person name="Zimmer P.D."/>
            <person name="Malone G."/>
            <person name="Dellagostin O."/>
            <person name="de Oliveira A.C."/>
            <person name="Bevan M."/>
            <person name="Bancroft I."/>
            <person name="Minx P."/>
            <person name="Cordum H."/>
            <person name="Wilson R."/>
            <person name="Cheng Z."/>
            <person name="Jin W."/>
            <person name="Jiang J."/>
            <person name="Leong S.A."/>
            <person name="Iwama H."/>
            <person name="Gojobori T."/>
            <person name="Itoh T."/>
            <person name="Niimura Y."/>
            <person name="Fujii Y."/>
            <person name="Habara T."/>
            <person name="Sakai H."/>
            <person name="Sato Y."/>
            <person name="Wilson G."/>
            <person name="Kumar K."/>
            <person name="McCouch S."/>
            <person name="Juretic N."/>
            <person name="Hoen D."/>
            <person name="Wright S."/>
            <person name="Bruskiewich R."/>
            <person name="Bureau T."/>
            <person name="Miyao A."/>
            <person name="Hirochika H."/>
            <person name="Nishikawa T."/>
            <person name="Kadowaki K."/>
            <person name="Sugiura M."/>
            <person name="Burr B."/>
            <person name="Sasaki T."/>
        </authorList>
    </citation>
    <scope>NUCLEOTIDE SEQUENCE [LARGE SCALE GENOMIC DNA]</scope>
    <source>
        <strain evidence="3">cv. Nipponbare</strain>
    </source>
</reference>
<dbReference type="AlphaFoldDB" id="Q69LC3"/>
<dbReference type="EMBL" id="AP005840">
    <property type="protein sequence ID" value="BAD31800.1"/>
    <property type="molecule type" value="Genomic_DNA"/>
</dbReference>
<reference evidence="2" key="2">
    <citation type="submission" date="2002-10" db="EMBL/GenBank/DDBJ databases">
        <title>Oryza sativa nipponbare(GA3) genomic DNA, chromosome 7, BAC clone:OSJNBa0050F10.</title>
        <authorList>
            <person name="Sasaki T."/>
            <person name="Matsumoto T."/>
            <person name="Katayose Y."/>
        </authorList>
    </citation>
    <scope>NUCLEOTIDE SEQUENCE</scope>
</reference>
<dbReference type="EMBL" id="AP004670">
    <property type="protein sequence ID" value="BAD30780.1"/>
    <property type="molecule type" value="Genomic_DNA"/>
</dbReference>
<gene>
    <name evidence="2" type="ORF">OSJNBa0050F10.36</name>
    <name evidence="1" type="ORF">P0496D04.9</name>
</gene>
<dbReference type="Proteomes" id="UP000000763">
    <property type="component" value="Chromosome 7"/>
</dbReference>
<protein>
    <submittedName>
        <fullName evidence="2">Uncharacterized protein</fullName>
    </submittedName>
</protein>
<proteinExistence type="predicted"/>
<sequence length="83" mass="9300">MARQADMWAGEAASTGFSKSGIASSVIVYLAARAYAVPHWDRRNEELVAKEIVDGTHNEVEGVRDVGSTRKKWRERKGARRKQ</sequence>